<dbReference type="Gene3D" id="2.60.120.10">
    <property type="entry name" value="Jelly Rolls"/>
    <property type="match status" value="2"/>
</dbReference>
<organism evidence="4 5">
    <name type="scientific">Terfezia boudieri ATCC MYA-4762</name>
    <dbReference type="NCBI Taxonomy" id="1051890"/>
    <lineage>
        <taxon>Eukaryota</taxon>
        <taxon>Fungi</taxon>
        <taxon>Dikarya</taxon>
        <taxon>Ascomycota</taxon>
        <taxon>Pezizomycotina</taxon>
        <taxon>Pezizomycetes</taxon>
        <taxon>Pezizales</taxon>
        <taxon>Pezizaceae</taxon>
        <taxon>Terfezia</taxon>
    </lineage>
</organism>
<evidence type="ECO:0000313" key="5">
    <source>
        <dbReference type="Proteomes" id="UP000267821"/>
    </source>
</evidence>
<evidence type="ECO:0000256" key="1">
    <source>
        <dbReference type="ARBA" id="ARBA00022723"/>
    </source>
</evidence>
<gene>
    <name evidence="4" type="ORF">L211DRAFT_863975</name>
</gene>
<name>A0A3N4MN03_9PEZI</name>
<dbReference type="InParanoid" id="A0A3N4MN03"/>
<dbReference type="SMART" id="SM00835">
    <property type="entry name" value="Cupin_1"/>
    <property type="match status" value="2"/>
</dbReference>
<accession>A0A3N4MN03</accession>
<dbReference type="InterPro" id="IPR006045">
    <property type="entry name" value="Cupin_1"/>
</dbReference>
<feature type="domain" description="Cupin type-1" evidence="3">
    <location>
        <begin position="280"/>
        <end position="419"/>
    </location>
</feature>
<dbReference type="PANTHER" id="PTHR35848:SF9">
    <property type="entry name" value="SLL1358 PROTEIN"/>
    <property type="match status" value="1"/>
</dbReference>
<reference evidence="4 5" key="1">
    <citation type="journal article" date="2018" name="Nat. Ecol. Evol.">
        <title>Pezizomycetes genomes reveal the molecular basis of ectomycorrhizal truffle lifestyle.</title>
        <authorList>
            <person name="Murat C."/>
            <person name="Payen T."/>
            <person name="Noel B."/>
            <person name="Kuo A."/>
            <person name="Morin E."/>
            <person name="Chen J."/>
            <person name="Kohler A."/>
            <person name="Krizsan K."/>
            <person name="Balestrini R."/>
            <person name="Da Silva C."/>
            <person name="Montanini B."/>
            <person name="Hainaut M."/>
            <person name="Levati E."/>
            <person name="Barry K.W."/>
            <person name="Belfiori B."/>
            <person name="Cichocki N."/>
            <person name="Clum A."/>
            <person name="Dockter R.B."/>
            <person name="Fauchery L."/>
            <person name="Guy J."/>
            <person name="Iotti M."/>
            <person name="Le Tacon F."/>
            <person name="Lindquist E.A."/>
            <person name="Lipzen A."/>
            <person name="Malagnac F."/>
            <person name="Mello A."/>
            <person name="Molinier V."/>
            <person name="Miyauchi S."/>
            <person name="Poulain J."/>
            <person name="Riccioni C."/>
            <person name="Rubini A."/>
            <person name="Sitrit Y."/>
            <person name="Splivallo R."/>
            <person name="Traeger S."/>
            <person name="Wang M."/>
            <person name="Zifcakova L."/>
            <person name="Wipf D."/>
            <person name="Zambonelli A."/>
            <person name="Paolocci F."/>
            <person name="Nowrousian M."/>
            <person name="Ottonello S."/>
            <person name="Baldrian P."/>
            <person name="Spatafora J.W."/>
            <person name="Henrissat B."/>
            <person name="Nagy L.G."/>
            <person name="Aury J.M."/>
            <person name="Wincker P."/>
            <person name="Grigoriev I.V."/>
            <person name="Bonfante P."/>
            <person name="Martin F.M."/>
        </authorList>
    </citation>
    <scope>NUCLEOTIDE SEQUENCE [LARGE SCALE GENOMIC DNA]</scope>
    <source>
        <strain evidence="4 5">ATCC MYA-4762</strain>
    </source>
</reference>
<evidence type="ECO:0000313" key="4">
    <source>
        <dbReference type="EMBL" id="RPB29305.1"/>
    </source>
</evidence>
<protein>
    <submittedName>
        <fullName evidence="4">Bicupin, oxalate decarboxylase/oxidase</fullName>
    </submittedName>
</protein>
<feature type="signal peptide" evidence="2">
    <location>
        <begin position="1"/>
        <end position="20"/>
    </location>
</feature>
<dbReference type="InterPro" id="IPR014710">
    <property type="entry name" value="RmlC-like_jellyroll"/>
</dbReference>
<keyword evidence="5" id="KW-1185">Reference proteome</keyword>
<evidence type="ECO:0000259" key="3">
    <source>
        <dbReference type="SMART" id="SM00835"/>
    </source>
</evidence>
<proteinExistence type="predicted"/>
<dbReference type="InterPro" id="IPR051610">
    <property type="entry name" value="GPI/OXD"/>
</dbReference>
<dbReference type="SUPFAM" id="SSF51182">
    <property type="entry name" value="RmlC-like cupins"/>
    <property type="match status" value="1"/>
</dbReference>
<sequence>MKVATRLLTLIVALAVILLAAREGSHIYAKANADGHHHGNIPPGMHATKHLRPVFTSPKFYEQDPRNAVQKNEGVTVQLPKDDRVKNNDIELGGPILGGTNNEIDEQNPNQLYPPDTDNGAVVNLKWSFSLSSRNLKDGGWVREQLVTDLPPSKDIAAAQVHLKKGAIRELHWHRVAEWGLVLNGSIIISAVNETGYSTVFEAKQWDMWYFPKGVSHTLQGVQDAGNELAPKDVLAKNFGVNETEFKNLPKKNPYIQSGNVTENTWSLVKNESEYLWRAPMLEQWSNNTAGKWAIVDKTEFPILDSLAAAVVILKPGRMRELHWNTNGDEWIYFHSGKGRATVFMGSTLARTFDFEPGDTAVFPDNTAHYIENTGDVDLVWVEVFKDSMIKDVSLSQWLAFTPPDLVADILNVSPEFVKYVGENFQEKKFLV</sequence>
<dbReference type="STRING" id="1051890.A0A3N4MN03"/>
<dbReference type="GO" id="GO:0046872">
    <property type="term" value="F:metal ion binding"/>
    <property type="evidence" value="ECO:0007669"/>
    <property type="project" value="UniProtKB-KW"/>
</dbReference>
<feature type="chain" id="PRO_5017949210" evidence="2">
    <location>
        <begin position="21"/>
        <end position="432"/>
    </location>
</feature>
<dbReference type="AlphaFoldDB" id="A0A3N4MN03"/>
<evidence type="ECO:0000256" key="2">
    <source>
        <dbReference type="SAM" id="SignalP"/>
    </source>
</evidence>
<dbReference type="OrthoDB" id="10263073at2759"/>
<dbReference type="InterPro" id="IPR011051">
    <property type="entry name" value="RmlC_Cupin_sf"/>
</dbReference>
<dbReference type="EMBL" id="ML121527">
    <property type="protein sequence ID" value="RPB29305.1"/>
    <property type="molecule type" value="Genomic_DNA"/>
</dbReference>
<dbReference type="Pfam" id="PF00190">
    <property type="entry name" value="Cupin_1"/>
    <property type="match status" value="2"/>
</dbReference>
<keyword evidence="2" id="KW-0732">Signal</keyword>
<dbReference type="CDD" id="cd20305">
    <property type="entry name" value="cupin_OxDC_C"/>
    <property type="match status" value="1"/>
</dbReference>
<feature type="domain" description="Cupin type-1" evidence="3">
    <location>
        <begin position="129"/>
        <end position="247"/>
    </location>
</feature>
<dbReference type="Proteomes" id="UP000267821">
    <property type="component" value="Unassembled WGS sequence"/>
</dbReference>
<dbReference type="PANTHER" id="PTHR35848">
    <property type="entry name" value="OXALATE-BINDING PROTEIN"/>
    <property type="match status" value="1"/>
</dbReference>
<keyword evidence="1" id="KW-0479">Metal-binding</keyword>